<gene>
    <name evidence="1" type="ORF">N0V87_006451</name>
</gene>
<accession>A0A9W8WWM9</accession>
<protein>
    <submittedName>
        <fullName evidence="1">Uncharacterized protein</fullName>
    </submittedName>
</protein>
<reference evidence="1" key="1">
    <citation type="submission" date="2022-10" db="EMBL/GenBank/DDBJ databases">
        <title>Tapping the CABI collections for fungal endophytes: first genome assemblies for Collariella, Neodidymelliopsis, Ascochyta clinopodiicola, Didymella pomorum, Didymosphaeria variabile, Neocosmospora piperis and Neocucurbitaria cava.</title>
        <authorList>
            <person name="Hill R."/>
        </authorList>
    </citation>
    <scope>NUCLEOTIDE SEQUENCE</scope>
    <source>
        <strain evidence="1">IMI 360193</strain>
    </source>
</reference>
<evidence type="ECO:0000313" key="2">
    <source>
        <dbReference type="Proteomes" id="UP001140562"/>
    </source>
</evidence>
<dbReference type="Proteomes" id="UP001140562">
    <property type="component" value="Unassembled WGS sequence"/>
</dbReference>
<comment type="caution">
    <text evidence="1">The sequence shown here is derived from an EMBL/GenBank/DDBJ whole genome shotgun (WGS) entry which is preliminary data.</text>
</comment>
<sequence>MLLTRIAHGYYFAGGFSLGQAGGSMNSIHKQKMNEKEYETWWSDHQTFVKKLPKFQERMHNQLSLRKKFHESKVAAERTSKQADIEKFQAEMAEIKKAHKENLALLGDDEERKFILDFLGPGAGAFDEVTEYIEDVEAAQAGLR</sequence>
<proteinExistence type="predicted"/>
<evidence type="ECO:0000313" key="1">
    <source>
        <dbReference type="EMBL" id="KAJ4334958.1"/>
    </source>
</evidence>
<dbReference type="AlphaFoldDB" id="A0A9W8WWM9"/>
<keyword evidence="2" id="KW-1185">Reference proteome</keyword>
<name>A0A9W8WWM9_9PLEO</name>
<dbReference type="EMBL" id="JAPEUV010000068">
    <property type="protein sequence ID" value="KAJ4334958.1"/>
    <property type="molecule type" value="Genomic_DNA"/>
</dbReference>
<organism evidence="1 2">
    <name type="scientific">Didymella glomerata</name>
    <dbReference type="NCBI Taxonomy" id="749621"/>
    <lineage>
        <taxon>Eukaryota</taxon>
        <taxon>Fungi</taxon>
        <taxon>Dikarya</taxon>
        <taxon>Ascomycota</taxon>
        <taxon>Pezizomycotina</taxon>
        <taxon>Dothideomycetes</taxon>
        <taxon>Pleosporomycetidae</taxon>
        <taxon>Pleosporales</taxon>
        <taxon>Pleosporineae</taxon>
        <taxon>Didymellaceae</taxon>
        <taxon>Didymella</taxon>
    </lineage>
</organism>